<dbReference type="Proteomes" id="UP000182334">
    <property type="component" value="Chromosome III"/>
</dbReference>
<evidence type="ECO:0000313" key="1">
    <source>
        <dbReference type="EMBL" id="SGZ51535.1"/>
    </source>
</evidence>
<dbReference type="STRING" id="45354.A0A1L0BJ67"/>
<name>A0A1L0BJ67_9ASCO</name>
<accession>A0A1L0BJ67</accession>
<keyword evidence="2" id="KW-1185">Reference proteome</keyword>
<dbReference type="OrthoDB" id="10258445at2759"/>
<organism evidence="1 2">
    <name type="scientific">Sungouiella intermedia</name>
    <dbReference type="NCBI Taxonomy" id="45354"/>
    <lineage>
        <taxon>Eukaryota</taxon>
        <taxon>Fungi</taxon>
        <taxon>Dikarya</taxon>
        <taxon>Ascomycota</taxon>
        <taxon>Saccharomycotina</taxon>
        <taxon>Pichiomycetes</taxon>
        <taxon>Metschnikowiaceae</taxon>
        <taxon>Sungouiella</taxon>
    </lineage>
</organism>
<sequence>MDPRVRQLFKLLLYMGKEYPQESGGYAKFSQGLKRAFRSTSIQSEEDMTKALAKGEYITKGMCDDSIC</sequence>
<reference evidence="1 2" key="1">
    <citation type="submission" date="2016-10" db="EMBL/GenBank/DDBJ databases">
        <authorList>
            <person name="de Groot N.N."/>
        </authorList>
    </citation>
    <scope>NUCLEOTIDE SEQUENCE [LARGE SCALE GENOMIC DNA]</scope>
    <source>
        <strain evidence="1 2">CBS 141442</strain>
    </source>
</reference>
<protein>
    <submittedName>
        <fullName evidence="1">CIC11C00000002960</fullName>
    </submittedName>
</protein>
<evidence type="ECO:0000313" key="2">
    <source>
        <dbReference type="Proteomes" id="UP000182334"/>
    </source>
</evidence>
<proteinExistence type="predicted"/>
<dbReference type="EMBL" id="LT635758">
    <property type="protein sequence ID" value="SGZ51535.1"/>
    <property type="molecule type" value="Genomic_DNA"/>
</dbReference>
<dbReference type="AlphaFoldDB" id="A0A1L0BJ67"/>
<gene>
    <name evidence="1" type="ORF">SAMEA4029010_CIC11G00000002960</name>
</gene>